<sequence length="87" mass="9619">MDTRTKAMVGPSFNSGPNAKGHMQTVLHNPNSTSSNLEPATSNSQRSMQEKSVPTFDETTRLVVMEEGSTQEDERVPESPIDWEPVK</sequence>
<evidence type="ECO:0000313" key="3">
    <source>
        <dbReference type="Proteomes" id="UP000265520"/>
    </source>
</evidence>
<dbReference type="AlphaFoldDB" id="A0A392NAT1"/>
<dbReference type="EMBL" id="LXQA010032114">
    <property type="protein sequence ID" value="MCH96349.1"/>
    <property type="molecule type" value="Genomic_DNA"/>
</dbReference>
<keyword evidence="3" id="KW-1185">Reference proteome</keyword>
<name>A0A392NAT1_9FABA</name>
<evidence type="ECO:0000256" key="1">
    <source>
        <dbReference type="SAM" id="MobiDB-lite"/>
    </source>
</evidence>
<feature type="compositionally biased region" description="Polar residues" evidence="1">
    <location>
        <begin position="26"/>
        <end position="52"/>
    </location>
</feature>
<reference evidence="2 3" key="1">
    <citation type="journal article" date="2018" name="Front. Plant Sci.">
        <title>Red Clover (Trifolium pratense) and Zigzag Clover (T. medium) - A Picture of Genomic Similarities and Differences.</title>
        <authorList>
            <person name="Dluhosova J."/>
            <person name="Istvanek J."/>
            <person name="Nedelnik J."/>
            <person name="Repkova J."/>
        </authorList>
    </citation>
    <scope>NUCLEOTIDE SEQUENCE [LARGE SCALE GENOMIC DNA]</scope>
    <source>
        <strain evidence="3">cv. 10/8</strain>
        <tissue evidence="2">Leaf</tissue>
    </source>
</reference>
<dbReference type="Proteomes" id="UP000265520">
    <property type="component" value="Unassembled WGS sequence"/>
</dbReference>
<feature type="region of interest" description="Disordered" evidence="1">
    <location>
        <begin position="1"/>
        <end position="87"/>
    </location>
</feature>
<organism evidence="2 3">
    <name type="scientific">Trifolium medium</name>
    <dbReference type="NCBI Taxonomy" id="97028"/>
    <lineage>
        <taxon>Eukaryota</taxon>
        <taxon>Viridiplantae</taxon>
        <taxon>Streptophyta</taxon>
        <taxon>Embryophyta</taxon>
        <taxon>Tracheophyta</taxon>
        <taxon>Spermatophyta</taxon>
        <taxon>Magnoliopsida</taxon>
        <taxon>eudicotyledons</taxon>
        <taxon>Gunneridae</taxon>
        <taxon>Pentapetalae</taxon>
        <taxon>rosids</taxon>
        <taxon>fabids</taxon>
        <taxon>Fabales</taxon>
        <taxon>Fabaceae</taxon>
        <taxon>Papilionoideae</taxon>
        <taxon>50 kb inversion clade</taxon>
        <taxon>NPAAA clade</taxon>
        <taxon>Hologalegina</taxon>
        <taxon>IRL clade</taxon>
        <taxon>Trifolieae</taxon>
        <taxon>Trifolium</taxon>
    </lineage>
</organism>
<proteinExistence type="predicted"/>
<accession>A0A392NAT1</accession>
<evidence type="ECO:0000313" key="2">
    <source>
        <dbReference type="EMBL" id="MCH96349.1"/>
    </source>
</evidence>
<protein>
    <submittedName>
        <fullName evidence="2">Uncharacterized protein</fullName>
    </submittedName>
</protein>
<comment type="caution">
    <text evidence="2">The sequence shown here is derived from an EMBL/GenBank/DDBJ whole genome shotgun (WGS) entry which is preliminary data.</text>
</comment>